<evidence type="ECO:0000313" key="4">
    <source>
        <dbReference type="Proteomes" id="UP001303211"/>
    </source>
</evidence>
<dbReference type="RefSeq" id="WP_317701919.1">
    <property type="nucleotide sequence ID" value="NZ_CP136921.1"/>
</dbReference>
<keyword evidence="1" id="KW-1133">Transmembrane helix</keyword>
<dbReference type="Pfam" id="PF22150">
    <property type="entry name" value="Tt1218-like"/>
    <property type="match status" value="1"/>
</dbReference>
<keyword evidence="4" id="KW-1185">Reference proteome</keyword>
<dbReference type="InterPro" id="IPR012902">
    <property type="entry name" value="N_methyl_site"/>
</dbReference>
<accession>A0ABZ0J2K0</accession>
<gene>
    <name evidence="3" type="primary">pilV</name>
    <name evidence="3" type="ORF">P4826_19110</name>
</gene>
<dbReference type="PROSITE" id="PS00409">
    <property type="entry name" value="PROKAR_NTER_METHYL"/>
    <property type="match status" value="1"/>
</dbReference>
<sequence>MKHPTSHRQRGITLIESLVAIVVAALGILGILGVQMRTLTDTSTSLRRAQAIRLIEDLGERMRTNPSALANLNAYVANFAASPSVGSCASGCNLTQQAAYDLAVWKKAVGDTLPAGKVSIFVPPAESGLAAGQGRQLGVMIAWRENERYEPNPVAAIAYKQNIDATMVHDSSGNLISGGGTTTGTDICPADHTCHLQYIPVSSRCAPYAPGSAATMYVCPGA</sequence>
<dbReference type="Pfam" id="PF07963">
    <property type="entry name" value="N_methyl"/>
    <property type="match status" value="1"/>
</dbReference>
<feature type="transmembrane region" description="Helical" evidence="1">
    <location>
        <begin position="12"/>
        <end position="34"/>
    </location>
</feature>
<evidence type="ECO:0000259" key="2">
    <source>
        <dbReference type="Pfam" id="PF22150"/>
    </source>
</evidence>
<dbReference type="Proteomes" id="UP001303211">
    <property type="component" value="Chromosome"/>
</dbReference>
<organism evidence="3 4">
    <name type="scientific">Diaphorobacter limosus</name>
    <dbReference type="NCBI Taxonomy" id="3036128"/>
    <lineage>
        <taxon>Bacteria</taxon>
        <taxon>Pseudomonadati</taxon>
        <taxon>Pseudomonadota</taxon>
        <taxon>Betaproteobacteria</taxon>
        <taxon>Burkholderiales</taxon>
        <taxon>Comamonadaceae</taxon>
        <taxon>Diaphorobacter</taxon>
    </lineage>
</organism>
<dbReference type="NCBIfam" id="TIGR02523">
    <property type="entry name" value="type_IV_pilV"/>
    <property type="match status" value="1"/>
</dbReference>
<evidence type="ECO:0000313" key="3">
    <source>
        <dbReference type="EMBL" id="WOO32460.1"/>
    </source>
</evidence>
<reference evidence="3 4" key="1">
    <citation type="submission" date="2023-03" db="EMBL/GenBank/DDBJ databases">
        <title>Diaphorobacter basophil sp. nov., isolated from a sewage-treatment plant.</title>
        <authorList>
            <person name="Yang K."/>
        </authorList>
    </citation>
    <scope>NUCLEOTIDE SEQUENCE [LARGE SCALE GENOMIC DNA]</scope>
    <source>
        <strain evidence="3 4">Y-1</strain>
    </source>
</reference>
<proteinExistence type="predicted"/>
<name>A0ABZ0J2K0_9BURK</name>
<protein>
    <submittedName>
        <fullName evidence="3">Type IV pilus modification protein PilV</fullName>
    </submittedName>
</protein>
<feature type="domain" description="Type IV pilin Tt1218-like" evidence="2">
    <location>
        <begin position="34"/>
        <end position="102"/>
    </location>
</feature>
<dbReference type="InterPro" id="IPR054402">
    <property type="entry name" value="Tt1218-like_dom"/>
</dbReference>
<evidence type="ECO:0000256" key="1">
    <source>
        <dbReference type="SAM" id="Phobius"/>
    </source>
</evidence>
<keyword evidence="1" id="KW-0812">Transmembrane</keyword>
<keyword evidence="1" id="KW-0472">Membrane</keyword>
<dbReference type="InterPro" id="IPR013362">
    <property type="entry name" value="Pilus_4_PilV"/>
</dbReference>
<dbReference type="EMBL" id="CP136921">
    <property type="protein sequence ID" value="WOO32460.1"/>
    <property type="molecule type" value="Genomic_DNA"/>
</dbReference>